<evidence type="ECO:0000256" key="2">
    <source>
        <dbReference type="SAM" id="Phobius"/>
    </source>
</evidence>
<evidence type="ECO:0000313" key="4">
    <source>
        <dbReference type="Proteomes" id="UP001630127"/>
    </source>
</evidence>
<keyword evidence="2" id="KW-0472">Membrane</keyword>
<organism evidence="3 4">
    <name type="scientific">Cinchona calisaya</name>
    <dbReference type="NCBI Taxonomy" id="153742"/>
    <lineage>
        <taxon>Eukaryota</taxon>
        <taxon>Viridiplantae</taxon>
        <taxon>Streptophyta</taxon>
        <taxon>Embryophyta</taxon>
        <taxon>Tracheophyta</taxon>
        <taxon>Spermatophyta</taxon>
        <taxon>Magnoliopsida</taxon>
        <taxon>eudicotyledons</taxon>
        <taxon>Gunneridae</taxon>
        <taxon>Pentapetalae</taxon>
        <taxon>asterids</taxon>
        <taxon>lamiids</taxon>
        <taxon>Gentianales</taxon>
        <taxon>Rubiaceae</taxon>
        <taxon>Cinchonoideae</taxon>
        <taxon>Cinchoneae</taxon>
        <taxon>Cinchona</taxon>
    </lineage>
</organism>
<keyword evidence="2" id="KW-1133">Transmembrane helix</keyword>
<feature type="region of interest" description="Disordered" evidence="1">
    <location>
        <begin position="211"/>
        <end position="253"/>
    </location>
</feature>
<feature type="transmembrane region" description="Helical" evidence="2">
    <location>
        <begin position="100"/>
        <end position="118"/>
    </location>
</feature>
<feature type="transmembrane region" description="Helical" evidence="2">
    <location>
        <begin position="262"/>
        <end position="278"/>
    </location>
</feature>
<name>A0ABD2YJ83_9GENT</name>
<accession>A0ABD2YJ83</accession>
<sequence>MKTTKTCGLLPLQPYHSLLILLHHHHHHRERAPWNWQPPFQLTSTTTTTTSTVLHICRSSRWDPNAESFRTRKFNYDFDDEEEDDNDLDDYIESIWIFKVFRSFGWALPFILVSLLLATGLKAFLMALALPLGLSTFSFAFQRMWGGKEKRPKRQTKTKSRSRARSSRSVKWGKDKRVGTQWNKKAKLRYQSWDPGEHRFDNSTDLVNNAPTFGGWDEPDSGSEFVDTGSSSSSSQRVAKSQKSPSKNSRLSTRIGKTDTPLLLRLLVAVFPFLGSWTKML</sequence>
<reference evidence="3 4" key="1">
    <citation type="submission" date="2024-11" db="EMBL/GenBank/DDBJ databases">
        <title>A near-complete genome assembly of Cinchona calisaya.</title>
        <authorList>
            <person name="Lian D.C."/>
            <person name="Zhao X.W."/>
            <person name="Wei L."/>
        </authorList>
    </citation>
    <scope>NUCLEOTIDE SEQUENCE [LARGE SCALE GENOMIC DNA]</scope>
    <source>
        <tissue evidence="3">Nenye</tissue>
    </source>
</reference>
<feature type="compositionally biased region" description="Low complexity" evidence="1">
    <location>
        <begin position="222"/>
        <end position="244"/>
    </location>
</feature>
<gene>
    <name evidence="3" type="ORF">ACH5RR_032830</name>
</gene>
<feature type="transmembrane region" description="Helical" evidence="2">
    <location>
        <begin position="124"/>
        <end position="145"/>
    </location>
</feature>
<comment type="caution">
    <text evidence="3">The sequence shown here is derived from an EMBL/GenBank/DDBJ whole genome shotgun (WGS) entry which is preliminary data.</text>
</comment>
<dbReference type="AlphaFoldDB" id="A0ABD2YJ83"/>
<keyword evidence="4" id="KW-1185">Reference proteome</keyword>
<dbReference type="Proteomes" id="UP001630127">
    <property type="component" value="Unassembled WGS sequence"/>
</dbReference>
<evidence type="ECO:0000256" key="1">
    <source>
        <dbReference type="SAM" id="MobiDB-lite"/>
    </source>
</evidence>
<keyword evidence="2" id="KW-0812">Transmembrane</keyword>
<dbReference type="PANTHER" id="PTHR35719:SF2">
    <property type="entry name" value="ABC TRANSMEMBRANE TYPE-1 DOMAIN-CONTAINING PROTEIN"/>
    <property type="match status" value="1"/>
</dbReference>
<evidence type="ECO:0000313" key="3">
    <source>
        <dbReference type="EMBL" id="KAL3507448.1"/>
    </source>
</evidence>
<proteinExistence type="predicted"/>
<dbReference type="EMBL" id="JBJUIK010000013">
    <property type="protein sequence ID" value="KAL3507448.1"/>
    <property type="molecule type" value="Genomic_DNA"/>
</dbReference>
<feature type="compositionally biased region" description="Basic residues" evidence="1">
    <location>
        <begin position="150"/>
        <end position="168"/>
    </location>
</feature>
<feature type="region of interest" description="Disordered" evidence="1">
    <location>
        <begin position="148"/>
        <end position="174"/>
    </location>
</feature>
<dbReference type="PANTHER" id="PTHR35719">
    <property type="entry name" value="OS01G0680600 PROTEIN"/>
    <property type="match status" value="1"/>
</dbReference>
<protein>
    <submittedName>
        <fullName evidence="3">Uncharacterized protein</fullName>
    </submittedName>
</protein>